<reference evidence="7 8" key="2">
    <citation type="journal article" date="2017" name="Front. Plant Sci.">
        <title>Gene Classification and Mining of Molecular Markers Useful in Red Clover (Trifolium pratense) Breeding.</title>
        <authorList>
            <person name="Istvanek J."/>
            <person name="Dluhosova J."/>
            <person name="Dluhos P."/>
            <person name="Patkova L."/>
            <person name="Nedelnik J."/>
            <person name="Repkova J."/>
        </authorList>
    </citation>
    <scope>NUCLEOTIDE SEQUENCE [LARGE SCALE GENOMIC DNA]</scope>
    <source>
        <strain evidence="8">cv. Tatra</strain>
        <tissue evidence="7">Young leaves</tissue>
    </source>
</reference>
<dbReference type="PANTHER" id="PTHR14387:SF0">
    <property type="entry name" value="DUF2428 DOMAIN-CONTAINING PROTEIN"/>
    <property type="match status" value="1"/>
</dbReference>
<proteinExistence type="inferred from homology"/>
<dbReference type="InterPro" id="IPR019442">
    <property type="entry name" value="THADA/TRM732_DUF2428"/>
</dbReference>
<dbReference type="InterPro" id="IPR056843">
    <property type="entry name" value="THADA-like_TPR"/>
</dbReference>
<accession>A0A2K3NYV1</accession>
<evidence type="ECO:0000313" key="7">
    <source>
        <dbReference type="EMBL" id="PNY08211.1"/>
    </source>
</evidence>
<feature type="domain" description="tRNA (32-2'-O)-methyltransferase regulator THADA-like TPR repeats region" evidence="5">
    <location>
        <begin position="562"/>
        <end position="882"/>
    </location>
</feature>
<evidence type="ECO:0000259" key="4">
    <source>
        <dbReference type="Pfam" id="PF10350"/>
    </source>
</evidence>
<feature type="region of interest" description="Disordered" evidence="3">
    <location>
        <begin position="1280"/>
        <end position="1306"/>
    </location>
</feature>
<evidence type="ECO:0000259" key="6">
    <source>
        <dbReference type="Pfam" id="PF25151"/>
    </source>
</evidence>
<evidence type="ECO:0000256" key="1">
    <source>
        <dbReference type="ARBA" id="ARBA00010409"/>
    </source>
</evidence>
<dbReference type="Pfam" id="PF25150">
    <property type="entry name" value="TPR_Trm732"/>
    <property type="match status" value="1"/>
</dbReference>
<comment type="similarity">
    <text evidence="1">Belongs to the THADA family.</text>
</comment>
<keyword evidence="2" id="KW-0819">tRNA processing</keyword>
<evidence type="ECO:0000256" key="3">
    <source>
        <dbReference type="SAM" id="MobiDB-lite"/>
    </source>
</evidence>
<organism evidence="7 8">
    <name type="scientific">Trifolium pratense</name>
    <name type="common">Red clover</name>
    <dbReference type="NCBI Taxonomy" id="57577"/>
    <lineage>
        <taxon>Eukaryota</taxon>
        <taxon>Viridiplantae</taxon>
        <taxon>Streptophyta</taxon>
        <taxon>Embryophyta</taxon>
        <taxon>Tracheophyta</taxon>
        <taxon>Spermatophyta</taxon>
        <taxon>Magnoliopsida</taxon>
        <taxon>eudicotyledons</taxon>
        <taxon>Gunneridae</taxon>
        <taxon>Pentapetalae</taxon>
        <taxon>rosids</taxon>
        <taxon>fabids</taxon>
        <taxon>Fabales</taxon>
        <taxon>Fabaceae</taxon>
        <taxon>Papilionoideae</taxon>
        <taxon>50 kb inversion clade</taxon>
        <taxon>NPAAA clade</taxon>
        <taxon>Hologalegina</taxon>
        <taxon>IRL clade</taxon>
        <taxon>Trifolieae</taxon>
        <taxon>Trifolium</taxon>
    </lineage>
</organism>
<dbReference type="InterPro" id="IPR051954">
    <property type="entry name" value="tRNA_methyltransferase_THADA"/>
</dbReference>
<sequence>MSAKWRALQHRHKYTYNAVVFPSSYLNSLHQNPNPSSPFHHNLVQFTTLTSTYSQLTLAKNLAASFINLINNESKPDSGPEIVIVSKLYFELLFLENSSPLHRTLLSVLPKVKNFHEILSGSFREVVEEYSNGKGKRFAVSRVALSVMGLAKLGYLNDVVEFCAVLVAADVVRSLNGVVLETNVDLSRPSPIVMEQCQDGMSCLYYLLQKFPSKFSCGDENGIAIDGFSSVMEGIVSVVLSLMGSDAFSRDCFVAAGVALCAALQVCISSEELGLVLMQGIFNLKVSDSSSVGNVDCCDSEFMNAVRKVPCKGDDVYRRICSISVLSRICLIRGILTAVSRNLLNTQFSVVDGCEGSVKKKSILYDGILPELCRHCESPTDSHFNFHALTVMQICLQQIKTSMLSNLTDLSGDYDPIPEEMGMRILRIIWNNLEDSLSQTVKQVHLIFDLFMDIQSSLRWSEGDKQIKVFLGKIGADLLSLGSRCKGRYIPLALLTKRLGAKKMLDMCPDLLFETIHAYVDDDVCCAATSFLKCFLEYLRDECWETDGIEGGYALYRGYCLPPIMYGLASGFSKHRTNLNTYALPVLLEIDVDSIFPMLSFVSVGPDGDEKGLQYPELVCANLELNLEQKIAILVSLLKVSRSLALVEGDIDWCENPSTNEEEHGIGTQSHALVCIKGIDIKIHVLWLVNALTHVDESLRVDAAESLFLNPKTSSLPSHLELTLMKEAVPLNMRCCSTAFQMKWGSLFRKFFSRVRTALERQFKQGSWNLLERIKGNKEDCPSEGNKELTMKRADDLFHFMRWFSGFLFFSCYPSAPYKRKIMATDLILIMINTWSIKSSIIEESDNSLSEIHLYPYSKGMTSSDSTLLLVGSIVDSWDRLRESAFQILLHYPNPLPGISSEEMLKKVIAWAMKLVCSPRVRESDAGALTLRLIFRKYAIDLGWLIEDPFNISHLSSKSELVNGVNQSSKLRNPVILYLKSMIDWLDVVVRGGEQDLTKACKNSFVHGVLLALRYAFEELNWNSDVVSSSISEMRYLLERLLDLVVRITSLALWVVSADAWHLPEDMDEMVDGDDLLLDVPDHDNEHMPSSEYENNNSKPSHDIRASEQIVMVGCWLAMKEVSLLLGTIIRKVPLPSNACSDSSELEGASIDTVNSSSDAVLDLEQLETIGNHFLEVLLKMKHNGAIDKTRAGFTALCNRLLCSNDPRLHKLTESWMEQLMQRTVAKGQVVDDLLRRSAGIPAAFTALFLSEPEGTPKKLLPRALRWLLDVGNGSMLNQVESDNLKDNPCKSNGSMKENSSTQEAERNVREMSSKIRDEGVIPTVHAFNVLKAAFNDSNLATDTSGFSAEAMILSIRSFSSPYWEIRNSACLAYTALVRRMIGFLNVHKRESARRAISGLEFFHRYPSLHSFLFNELEVATEFLGPTSSGDLESVRGNNLHPSLYPILILLSRLKPSSIAGERGDKLDPSLLMPWIRRCSTQSNLRVRVLASRALTSLVSNEKLLSVLLSIASELPCVENFVKSGSRGISYNLIHGILLQLSSLLEVNCSNLADNSKKDLIGELIQILIPRSWIGRPTRCQCPILNETFIRVLDQMLHIARTCQITQHFFAIRNLLLELSTECLDLESYGQPYYDATIAELREQAAISYFGCLFQASKNEEDSTHLPLKYCLPSTKSLPKHDMKNASTGILDRLIRCLSDSLYEVRLATLKWLLKFLKATESGSKLCDFSIDDISIIHLWAKTNLHGTLVKILGSEKNHKCKYYILRILVAWNLLQFEKASHDKCTDTSYVGEMDFDSVSQFWNELVSMYNQTRHAKTRETLIYCLGVCAKRITMLFASSFPSNEAMKFVVCGEMNQKISWLFDCIVYFCNMIKQCSLPSEQTSMRHAAAGSLIASGILEQAELLGSIVYNDHIPSATLPSCFVKNGSVNSYAHHVLNAWFTCIKLLEDEDDSVRLSLASDVQKCFTSERIGSKVPHELVPIQVDRVIRFCFDHLSSIFGHWIDYFNYLCQWVLQAENNVSFEGDLVRRVFDKEIDNHYEEKLLISQICCSNMEKLPILKSWADKDELRSYLHGWRSRFSRQLVSYAENITGKQEQIDWVGGLGNHKDTFLPIYANLLGFYALSNCIFIVSDNNNAELLPNVVVIGRAINPFLRNPLISNLYKLLLKSHEKIMTEDVANNLFSEMGNHSVWDSFNPYFLLG</sequence>
<dbReference type="Pfam" id="PF10350">
    <property type="entry name" value="DUF2428"/>
    <property type="match status" value="1"/>
</dbReference>
<dbReference type="GO" id="GO:0005829">
    <property type="term" value="C:cytosol"/>
    <property type="evidence" value="ECO:0007669"/>
    <property type="project" value="TreeGrafter"/>
</dbReference>
<feature type="domain" description="DUF2428" evidence="4">
    <location>
        <begin position="1037"/>
        <end position="1365"/>
    </location>
</feature>
<dbReference type="EMBL" id="ASHM01002364">
    <property type="protein sequence ID" value="PNY08211.1"/>
    <property type="molecule type" value="Genomic_DNA"/>
</dbReference>
<dbReference type="InterPro" id="IPR016024">
    <property type="entry name" value="ARM-type_fold"/>
</dbReference>
<dbReference type="Pfam" id="PF25151">
    <property type="entry name" value="TPR_Trm732_C"/>
    <property type="match status" value="1"/>
</dbReference>
<reference evidence="7 8" key="1">
    <citation type="journal article" date="2014" name="Am. J. Bot.">
        <title>Genome assembly and annotation for red clover (Trifolium pratense; Fabaceae).</title>
        <authorList>
            <person name="Istvanek J."/>
            <person name="Jaros M."/>
            <person name="Krenek A."/>
            <person name="Repkova J."/>
        </authorList>
    </citation>
    <scope>NUCLEOTIDE SEQUENCE [LARGE SCALE GENOMIC DNA]</scope>
    <source>
        <strain evidence="8">cv. Tatra</strain>
        <tissue evidence="7">Young leaves</tissue>
    </source>
</reference>
<evidence type="ECO:0000259" key="5">
    <source>
        <dbReference type="Pfam" id="PF25150"/>
    </source>
</evidence>
<feature type="region of interest" description="Disordered" evidence="3">
    <location>
        <begin position="1079"/>
        <end position="1101"/>
    </location>
</feature>
<gene>
    <name evidence="7" type="ORF">L195_g004725</name>
</gene>
<dbReference type="Proteomes" id="UP000236291">
    <property type="component" value="Unassembled WGS sequence"/>
</dbReference>
<dbReference type="PANTHER" id="PTHR14387">
    <property type="entry name" value="THADA/DEATH RECEPTOR INTERACTING PROTEIN"/>
    <property type="match status" value="1"/>
</dbReference>
<evidence type="ECO:0000256" key="2">
    <source>
        <dbReference type="ARBA" id="ARBA00022694"/>
    </source>
</evidence>
<name>A0A2K3NYV1_TRIPR</name>
<dbReference type="InterPro" id="IPR056842">
    <property type="entry name" value="THADA-like_TPR_C"/>
</dbReference>
<dbReference type="GO" id="GO:0030488">
    <property type="term" value="P:tRNA methylation"/>
    <property type="evidence" value="ECO:0007669"/>
    <property type="project" value="TreeGrafter"/>
</dbReference>
<feature type="compositionally biased region" description="Polar residues" evidence="3">
    <location>
        <begin position="1290"/>
        <end position="1303"/>
    </location>
</feature>
<dbReference type="STRING" id="57577.A0A2K3NYV1"/>
<protein>
    <submittedName>
        <fullName evidence="7">Thyroid adenoma-associated protein</fullName>
    </submittedName>
</protein>
<dbReference type="SUPFAM" id="SSF48371">
    <property type="entry name" value="ARM repeat"/>
    <property type="match status" value="2"/>
</dbReference>
<feature type="domain" description="tRNA (32-2'-O)-methyltransferase regulator THADA-like C-terminal TPR repeats region" evidence="6">
    <location>
        <begin position="1367"/>
        <end position="1543"/>
    </location>
</feature>
<feature type="compositionally biased region" description="Basic and acidic residues" evidence="3">
    <location>
        <begin position="1080"/>
        <end position="1089"/>
    </location>
</feature>
<evidence type="ECO:0000313" key="8">
    <source>
        <dbReference type="Proteomes" id="UP000236291"/>
    </source>
</evidence>
<comment type="caution">
    <text evidence="7">The sequence shown here is derived from an EMBL/GenBank/DDBJ whole genome shotgun (WGS) entry which is preliminary data.</text>
</comment>